<evidence type="ECO:0000313" key="5">
    <source>
        <dbReference type="EMBL" id="MQM05117.1"/>
    </source>
</evidence>
<feature type="compositionally biased region" description="Basic and acidic residues" evidence="3">
    <location>
        <begin position="79"/>
        <end position="91"/>
    </location>
</feature>
<evidence type="ECO:0000256" key="1">
    <source>
        <dbReference type="ARBA" id="ARBA00005711"/>
    </source>
</evidence>
<comment type="caution">
    <text evidence="5">The sequence shown here is derived from an EMBL/GenBank/DDBJ whole genome shotgun (WGS) entry which is preliminary data.</text>
</comment>
<evidence type="ECO:0000256" key="3">
    <source>
        <dbReference type="SAM" id="MobiDB-lite"/>
    </source>
</evidence>
<gene>
    <name evidence="5" type="ORF">Taro_037925</name>
</gene>
<dbReference type="Proteomes" id="UP000652761">
    <property type="component" value="Unassembled WGS sequence"/>
</dbReference>
<evidence type="ECO:0000259" key="4">
    <source>
        <dbReference type="Pfam" id="PF03763"/>
    </source>
</evidence>
<dbReference type="PANTHER" id="PTHR31471">
    <property type="entry name" value="OS02G0116800 PROTEIN"/>
    <property type="match status" value="1"/>
</dbReference>
<reference evidence="5" key="1">
    <citation type="submission" date="2017-07" db="EMBL/GenBank/DDBJ databases">
        <title>Taro Niue Genome Assembly and Annotation.</title>
        <authorList>
            <person name="Atibalentja N."/>
            <person name="Keating K."/>
            <person name="Fields C.J."/>
        </authorList>
    </citation>
    <scope>NUCLEOTIDE SEQUENCE</scope>
    <source>
        <strain evidence="5">Niue_2</strain>
        <tissue evidence="5">Leaf</tissue>
    </source>
</reference>
<evidence type="ECO:0000313" key="6">
    <source>
        <dbReference type="Proteomes" id="UP000652761"/>
    </source>
</evidence>
<dbReference type="Pfam" id="PF03763">
    <property type="entry name" value="Remorin_C"/>
    <property type="match status" value="1"/>
</dbReference>
<dbReference type="AlphaFoldDB" id="A0A843WCE3"/>
<proteinExistence type="inferred from homology"/>
<dbReference type="PANTHER" id="PTHR31471:SF3">
    <property type="entry name" value="OS11G0616300 PROTEIN"/>
    <property type="match status" value="1"/>
</dbReference>
<accession>A0A843WCE3</accession>
<dbReference type="SMR" id="A0A843WCE3"/>
<feature type="region of interest" description="Disordered" evidence="3">
    <location>
        <begin position="74"/>
        <end position="103"/>
    </location>
</feature>
<feature type="coiled-coil region" evidence="2">
    <location>
        <begin position="378"/>
        <end position="405"/>
    </location>
</feature>
<protein>
    <recommendedName>
        <fullName evidence="4">Remorin C-terminal domain-containing protein</fullName>
    </recommendedName>
</protein>
<dbReference type="InterPro" id="IPR005516">
    <property type="entry name" value="Remorin_C"/>
</dbReference>
<feature type="region of interest" description="Disordered" evidence="3">
    <location>
        <begin position="249"/>
        <end position="285"/>
    </location>
</feature>
<dbReference type="EMBL" id="NMUH01003350">
    <property type="protein sequence ID" value="MQM05117.1"/>
    <property type="molecule type" value="Genomic_DNA"/>
</dbReference>
<feature type="domain" description="Remorin C-terminal" evidence="4">
    <location>
        <begin position="344"/>
        <end position="444"/>
    </location>
</feature>
<organism evidence="5 6">
    <name type="scientific">Colocasia esculenta</name>
    <name type="common">Wild taro</name>
    <name type="synonym">Arum esculentum</name>
    <dbReference type="NCBI Taxonomy" id="4460"/>
    <lineage>
        <taxon>Eukaryota</taxon>
        <taxon>Viridiplantae</taxon>
        <taxon>Streptophyta</taxon>
        <taxon>Embryophyta</taxon>
        <taxon>Tracheophyta</taxon>
        <taxon>Spermatophyta</taxon>
        <taxon>Magnoliopsida</taxon>
        <taxon>Liliopsida</taxon>
        <taxon>Araceae</taxon>
        <taxon>Aroideae</taxon>
        <taxon>Colocasieae</taxon>
        <taxon>Colocasia</taxon>
    </lineage>
</organism>
<evidence type="ECO:0000256" key="2">
    <source>
        <dbReference type="SAM" id="Coils"/>
    </source>
</evidence>
<dbReference type="OrthoDB" id="431557at2759"/>
<keyword evidence="6" id="KW-1185">Reference proteome</keyword>
<keyword evidence="2" id="KW-0175">Coiled coil</keyword>
<name>A0A843WCE3_COLES</name>
<sequence length="462" mass="51802">MDVKTPKCLQNLAVFPSTDKEYPLEVGTGFYCNKENPFVENFPDPLCKLNLKETSEFVKAFPVASTDSGRAILSASAQRRRESSARQRRLEAPSTPGRPVFSFSNGNLSRKAVPSKWDDAEKWLIGTSCHGSPAHMMKSCNPPKVSKQNEVFCHKGDAFAEKLRVAEDKMHSSLVTSFHGLTSEAISAFPSLSSEILLKDKFTDNVEPIFPSFQYSEPAKEGFLLRNSVRETMKDATTEVVAHHRDVGTEMTPLGSSTTSRCHTPLKTASPARHNTPADRSGPLMPSDPSIDISGIKECHFAKLDLGGQFDSMVSHWSSREEEEEEISKSLRHFEIGAGRKSIVESRASAWEDEEKSKICVRYQREEAKIQAWVNLQSAKAEAESRKLEVKIQKMRSNLEEKLMKKMAVVHRRAEEWRAAAQLQHSQEISRASEQAHKMKTQQETYLSGHAACGCFPRNNHF</sequence>
<comment type="similarity">
    <text evidence="1">Belongs to the remorin family.</text>
</comment>